<evidence type="ECO:0000313" key="2">
    <source>
        <dbReference type="EMBL" id="ALP52480.1"/>
    </source>
</evidence>
<feature type="transmembrane region" description="Helical" evidence="1">
    <location>
        <begin position="75"/>
        <end position="90"/>
    </location>
</feature>
<keyword evidence="1" id="KW-0812">Transmembrane</keyword>
<protein>
    <submittedName>
        <fullName evidence="2">Uncharacterized protein</fullName>
    </submittedName>
</protein>
<sequence length="140" mass="15881">MSKVMVPRKTDYGLMMIAMCAGCLITYLGGVLLGIRVELYYGLATFNWAWGLQIYFIPFIAGIAVGLIYGYGGKWIAHFPPLLVLLISYWDSQFLSGVPDGYRLMPMGWWSFFVILAMEFCAFGGVIGELFNKRLGYRRF</sequence>
<keyword evidence="3" id="KW-1185">Reference proteome</keyword>
<keyword evidence="1" id="KW-0472">Membrane</keyword>
<dbReference type="AlphaFoldDB" id="A0A0S2TBE8"/>
<evidence type="ECO:0000313" key="3">
    <source>
        <dbReference type="Proteomes" id="UP000055136"/>
    </source>
</evidence>
<dbReference type="KEGG" id="tee:Tel_04580"/>
<proteinExistence type="predicted"/>
<dbReference type="EMBL" id="CP013099">
    <property type="protein sequence ID" value="ALP52480.1"/>
    <property type="molecule type" value="Genomic_DNA"/>
</dbReference>
<feature type="transmembrane region" description="Helical" evidence="1">
    <location>
        <begin position="110"/>
        <end position="131"/>
    </location>
</feature>
<accession>A0A0S2TBE8</accession>
<dbReference type="Proteomes" id="UP000055136">
    <property type="component" value="Chromosome"/>
</dbReference>
<keyword evidence="1" id="KW-1133">Transmembrane helix</keyword>
<feature type="transmembrane region" description="Helical" evidence="1">
    <location>
        <begin position="47"/>
        <end position="68"/>
    </location>
</feature>
<feature type="transmembrane region" description="Helical" evidence="1">
    <location>
        <begin position="12"/>
        <end position="35"/>
    </location>
</feature>
<gene>
    <name evidence="2" type="ORF">Tel_04580</name>
</gene>
<evidence type="ECO:0000256" key="1">
    <source>
        <dbReference type="SAM" id="Phobius"/>
    </source>
</evidence>
<reference evidence="2" key="1">
    <citation type="submission" date="2015-10" db="EMBL/GenBank/DDBJ databases">
        <title>Description of Candidatus Tenderia electrophaga gen. nov, sp. nov., an Uncultivated Electroautotroph from a Biocathode Enrichment.</title>
        <authorList>
            <person name="Eddie B.J."/>
            <person name="Malanoski A.P."/>
            <person name="Wang Z."/>
            <person name="Hall R.J."/>
            <person name="Oh S.D."/>
            <person name="Heiner C."/>
            <person name="Lin B."/>
            <person name="Strycharz-Glaven S.M."/>
        </authorList>
    </citation>
    <scope>NUCLEOTIDE SEQUENCE [LARGE SCALE GENOMIC DNA]</scope>
    <source>
        <strain evidence="2">NRL1</strain>
    </source>
</reference>
<name>A0A0S2TBE8_9GAMM</name>
<organism evidence="2 3">
    <name type="scientific">Candidatus Tenderia electrophaga</name>
    <dbReference type="NCBI Taxonomy" id="1748243"/>
    <lineage>
        <taxon>Bacteria</taxon>
        <taxon>Pseudomonadati</taxon>
        <taxon>Pseudomonadota</taxon>
        <taxon>Gammaproteobacteria</taxon>
        <taxon>Candidatus Tenderiales</taxon>
        <taxon>Candidatus Tenderiaceae</taxon>
        <taxon>Candidatus Tenderia</taxon>
    </lineage>
</organism>
<dbReference type="STRING" id="1748243.Tel_04580"/>